<keyword evidence="1" id="KW-0175">Coiled coil</keyword>
<evidence type="ECO:0000256" key="1">
    <source>
        <dbReference type="SAM" id="Coils"/>
    </source>
</evidence>
<feature type="compositionally biased region" description="Polar residues" evidence="2">
    <location>
        <begin position="88"/>
        <end position="113"/>
    </location>
</feature>
<dbReference type="EnsemblMetazoa" id="ISCW016326-RA">
    <property type="protein sequence ID" value="ISCW016326-PA"/>
    <property type="gene ID" value="ISCW016326"/>
</dbReference>
<dbReference type="EMBL" id="ABJB010336220">
    <property type="status" value="NOT_ANNOTATED_CDS"/>
    <property type="molecule type" value="Genomic_DNA"/>
</dbReference>
<evidence type="ECO:0000313" key="4">
    <source>
        <dbReference type="EnsemblMetazoa" id="ISCW016326-PA"/>
    </source>
</evidence>
<dbReference type="InParanoid" id="B7P5R5"/>
<evidence type="ECO:0000313" key="3">
    <source>
        <dbReference type="EMBL" id="EEC01937.1"/>
    </source>
</evidence>
<dbReference type="EMBL" id="DS642248">
    <property type="protein sequence ID" value="EEC01937.1"/>
    <property type="molecule type" value="Genomic_DNA"/>
</dbReference>
<reference evidence="4" key="2">
    <citation type="submission" date="2020-05" db="UniProtKB">
        <authorList>
            <consortium name="EnsemblMetazoa"/>
        </authorList>
    </citation>
    <scope>IDENTIFICATION</scope>
    <source>
        <strain evidence="4">wikel</strain>
    </source>
</reference>
<dbReference type="PaxDb" id="6945-B7P5R5"/>
<feature type="coiled-coil region" evidence="1">
    <location>
        <begin position="148"/>
        <end position="213"/>
    </location>
</feature>
<dbReference type="VEuPathDB" id="VectorBase:ISCI016326"/>
<keyword evidence="5" id="KW-1185">Reference proteome</keyword>
<reference evidence="3 5" key="1">
    <citation type="submission" date="2008-03" db="EMBL/GenBank/DDBJ databases">
        <title>Annotation of Ixodes scapularis.</title>
        <authorList>
            <consortium name="Ixodes scapularis Genome Project Consortium"/>
            <person name="Caler E."/>
            <person name="Hannick L.I."/>
            <person name="Bidwell S."/>
            <person name="Joardar V."/>
            <person name="Thiagarajan M."/>
            <person name="Amedeo P."/>
            <person name="Galinsky K.J."/>
            <person name="Schobel S."/>
            <person name="Inman J."/>
            <person name="Hostetler J."/>
            <person name="Miller J."/>
            <person name="Hammond M."/>
            <person name="Megy K."/>
            <person name="Lawson D."/>
            <person name="Kodira C."/>
            <person name="Sutton G."/>
            <person name="Meyer J."/>
            <person name="Hill C.A."/>
            <person name="Birren B."/>
            <person name="Nene V."/>
            <person name="Collins F."/>
            <person name="Alarcon-Chaidez F."/>
            <person name="Wikel S."/>
            <person name="Strausberg R."/>
        </authorList>
    </citation>
    <scope>NUCLEOTIDE SEQUENCE [LARGE SCALE GENOMIC DNA]</scope>
    <source>
        <strain evidence="5">Wikel</strain>
        <strain evidence="3">Wikel colony</strain>
    </source>
</reference>
<dbReference type="PANTHER" id="PTHR23247:SF2">
    <property type="entry name" value="COILED-COIL DOMAIN-CONTAINING PROTEIN 34"/>
    <property type="match status" value="1"/>
</dbReference>
<proteinExistence type="predicted"/>
<dbReference type="AlphaFoldDB" id="B7P5R5"/>
<dbReference type="InterPro" id="IPR045323">
    <property type="entry name" value="CCDC34"/>
</dbReference>
<evidence type="ECO:0000256" key="2">
    <source>
        <dbReference type="SAM" id="MobiDB-lite"/>
    </source>
</evidence>
<name>B7P5R5_IXOSC</name>
<dbReference type="VEuPathDB" id="VectorBase:ISCW016326"/>
<feature type="region of interest" description="Disordered" evidence="2">
    <location>
        <begin position="1"/>
        <end position="119"/>
    </location>
</feature>
<gene>
    <name evidence="4" type="primary">8025009</name>
    <name evidence="3" type="ORF">IscW_ISCW016326</name>
</gene>
<sequence>MSDRKSASGKFISDDEDPNPITPPLPHDTGSPSSDTSISSDPFPPRDERPRSSDSAPATPEASDEVRLPGAEPTVFADPPVPAGDTRLVSSDGSASAVTSTSEDVQSPSSNASKDPKETELSPWLIWYLHKDIEWRKRLQEQRESRSRRRLQREMSAQLKAKQKAEAERVFRSWCKAKTEEKREVTLEKQRRQEELEADKLRKKQRLRELSKQKYREWLETKKERGESCRRNTIVRGPGLCNQY</sequence>
<protein>
    <submittedName>
        <fullName evidence="3 4">Coiled-coil domain-containing protein, putative</fullName>
    </submittedName>
</protein>
<dbReference type="PANTHER" id="PTHR23247">
    <property type="entry name" value="NY-REN-41 ANTIGEN L15 -RELATED"/>
    <property type="match status" value="1"/>
</dbReference>
<dbReference type="STRING" id="6945.B7P5R5"/>
<dbReference type="Proteomes" id="UP000001555">
    <property type="component" value="Unassembled WGS sequence"/>
</dbReference>
<feature type="compositionally biased region" description="Low complexity" evidence="2">
    <location>
        <begin position="31"/>
        <end position="41"/>
    </location>
</feature>
<evidence type="ECO:0000313" key="5">
    <source>
        <dbReference type="Proteomes" id="UP000001555"/>
    </source>
</evidence>
<accession>B7P5R5</accession>
<organism>
    <name type="scientific">Ixodes scapularis</name>
    <name type="common">Black-legged tick</name>
    <name type="synonym">Deer tick</name>
    <dbReference type="NCBI Taxonomy" id="6945"/>
    <lineage>
        <taxon>Eukaryota</taxon>
        <taxon>Metazoa</taxon>
        <taxon>Ecdysozoa</taxon>
        <taxon>Arthropoda</taxon>
        <taxon>Chelicerata</taxon>
        <taxon>Arachnida</taxon>
        <taxon>Acari</taxon>
        <taxon>Parasitiformes</taxon>
        <taxon>Ixodida</taxon>
        <taxon>Ixodoidea</taxon>
        <taxon>Ixodidae</taxon>
        <taxon>Ixodinae</taxon>
        <taxon>Ixodes</taxon>
    </lineage>
</organism>
<dbReference type="HOGENOM" id="CLU_1139089_0_0_1"/>